<keyword evidence="2" id="KW-1185">Reference proteome</keyword>
<sequence>MCGAVLQLMCGWEERGPCSSVWLSLPFVCWSLCQCQINYRNTRVGARLIAQRPSSLLYTQRGPKLGSKTQMYLWSTAKTEYMSNGYLHR</sequence>
<dbReference type="Proteomes" id="UP001232148">
    <property type="component" value="Unassembled WGS sequence"/>
</dbReference>
<evidence type="ECO:0000313" key="2">
    <source>
        <dbReference type="Proteomes" id="UP001232148"/>
    </source>
</evidence>
<comment type="caution">
    <text evidence="1">The sequence shown here is derived from an EMBL/GenBank/DDBJ whole genome shotgun (WGS) entry which is preliminary data.</text>
</comment>
<evidence type="ECO:0000313" key="1">
    <source>
        <dbReference type="EMBL" id="KAK2030086.1"/>
    </source>
</evidence>
<name>A0AAD9M117_9PEZI</name>
<proteinExistence type="predicted"/>
<accession>A0AAD9M117</accession>
<dbReference type="EMBL" id="MU842855">
    <property type="protein sequence ID" value="KAK2030086.1"/>
    <property type="molecule type" value="Genomic_DNA"/>
</dbReference>
<protein>
    <submittedName>
        <fullName evidence="1">Uncharacterized protein</fullName>
    </submittedName>
</protein>
<organism evidence="1 2">
    <name type="scientific">Colletotrichum zoysiae</name>
    <dbReference type="NCBI Taxonomy" id="1216348"/>
    <lineage>
        <taxon>Eukaryota</taxon>
        <taxon>Fungi</taxon>
        <taxon>Dikarya</taxon>
        <taxon>Ascomycota</taxon>
        <taxon>Pezizomycotina</taxon>
        <taxon>Sordariomycetes</taxon>
        <taxon>Hypocreomycetidae</taxon>
        <taxon>Glomerellales</taxon>
        <taxon>Glomerellaceae</taxon>
        <taxon>Colletotrichum</taxon>
        <taxon>Colletotrichum graminicola species complex</taxon>
    </lineage>
</organism>
<reference evidence="1" key="1">
    <citation type="submission" date="2021-06" db="EMBL/GenBank/DDBJ databases">
        <title>Comparative genomics, transcriptomics and evolutionary studies reveal genomic signatures of adaptation to plant cell wall in hemibiotrophic fungi.</title>
        <authorList>
            <consortium name="DOE Joint Genome Institute"/>
            <person name="Baroncelli R."/>
            <person name="Diaz J.F."/>
            <person name="Benocci T."/>
            <person name="Peng M."/>
            <person name="Battaglia E."/>
            <person name="Haridas S."/>
            <person name="Andreopoulos W."/>
            <person name="Labutti K."/>
            <person name="Pangilinan J."/>
            <person name="Floch G.L."/>
            <person name="Makela M.R."/>
            <person name="Henrissat B."/>
            <person name="Grigoriev I.V."/>
            <person name="Crouch J.A."/>
            <person name="De Vries R.P."/>
            <person name="Sukno S.A."/>
            <person name="Thon M.R."/>
        </authorList>
    </citation>
    <scope>NUCLEOTIDE SEQUENCE</scope>
    <source>
        <strain evidence="1">MAFF235873</strain>
    </source>
</reference>
<gene>
    <name evidence="1" type="ORF">LX32DRAFT_335451</name>
</gene>
<dbReference type="AlphaFoldDB" id="A0AAD9M117"/>